<organism evidence="2 3">
    <name type="scientific">Labilibaculum manganireducens</name>
    <dbReference type="NCBI Taxonomy" id="1940525"/>
    <lineage>
        <taxon>Bacteria</taxon>
        <taxon>Pseudomonadati</taxon>
        <taxon>Bacteroidota</taxon>
        <taxon>Bacteroidia</taxon>
        <taxon>Marinilabiliales</taxon>
        <taxon>Marinifilaceae</taxon>
        <taxon>Labilibaculum</taxon>
    </lineage>
</organism>
<dbReference type="SUPFAM" id="SSF49464">
    <property type="entry name" value="Carboxypeptidase regulatory domain-like"/>
    <property type="match status" value="1"/>
</dbReference>
<feature type="chain" id="PRO_5014904289" description="Carboxypeptidase-like regulatory domain-containing protein" evidence="1">
    <location>
        <begin position="20"/>
        <end position="877"/>
    </location>
</feature>
<keyword evidence="1" id="KW-0732">Signal</keyword>
<evidence type="ECO:0000256" key="1">
    <source>
        <dbReference type="SAM" id="SignalP"/>
    </source>
</evidence>
<keyword evidence="3" id="KW-1185">Reference proteome</keyword>
<evidence type="ECO:0008006" key="4">
    <source>
        <dbReference type="Google" id="ProtNLM"/>
    </source>
</evidence>
<evidence type="ECO:0000313" key="3">
    <source>
        <dbReference type="Proteomes" id="UP000233618"/>
    </source>
</evidence>
<sequence length="877" mass="101901">MIKFTISSLLLLCSLLSNAQQITGTISDTDGNAIPFANIYIKMLATGTTSNIDGQYQLDLPKGEWELEYRYLGFKTKNVKVSINNKDVEMNVALAPQTYQLKEVKVLASGEDPACYVMRKAIAMGDYYTKQVSEYDNTVYLKGSGKITSVPRLFKKKLAEQDITEGKTFVTENISKIHFELPDKIEEEVISVRSSGLGEEANPMQFITANLYDTKEDGFISPLDKTAFSVYKFELESVFEDQGRMINRIKVTPKRKGKDLFRGFLNIAENFWNIHSVDLKLNLPMTDVHMHQLYAPVSESVWMPVSFDFDVNFKGMGFGMNMIYVASIKDYKIVLNPDLDHDYLKQQELALKQEAESIKEVTNQQDSKVLSVKEKKRKDEIQNLLEKDDMNNAEMRKLYRLMEKENQEKRSEKVKEPLEIKIEKLKIAKDAKDKDSLYWTQMRPIPLSEDEKISFTKKDSIEIVRNTPEYKDSVRQANRKFKFKHVLFGKTYQYKEENSSLTIPCLFAFDKISYNTVQGFTFNAPFRYTKKDTIGHYFDLSPDFTYAFSRKHLDYSLSSRYRYNGMKRAWIGFKGGSKAVDFNENSGINPMLNAMTSLYYKDNHLKLYDKNYVNIWHETDLANGLNLHTELEYANRKQLYNTNKFYFTGPKENAYTPNIPAGVNPELIRDNKAFTFTAELEYTPRHRYSIKKGVKDMVNYHSQPVFSLLYKQGISDVLDSETDYSLLEASVKQAFDIGFNDRINYSARAGSFLTNNKTFFADYRHFNTSKPVLMFANKWDTFRLLDFYQHSTTEDYLEAHIQYTSDRFLLKRLPILNNSLAIQEKLFANYLTHADKKNYWEVGYSLSQIFLLLDVEVVWSFDGKHHRDTGIKLKFNL</sequence>
<dbReference type="Gene3D" id="2.60.40.1120">
    <property type="entry name" value="Carboxypeptidase-like, regulatory domain"/>
    <property type="match status" value="1"/>
</dbReference>
<dbReference type="InterPro" id="IPR043741">
    <property type="entry name" value="DUF5686"/>
</dbReference>
<proteinExistence type="predicted"/>
<name>A0A2N3HT08_9BACT</name>
<dbReference type="Pfam" id="PF13715">
    <property type="entry name" value="CarbopepD_reg_2"/>
    <property type="match status" value="1"/>
</dbReference>
<dbReference type="EMBL" id="MVDE01000048">
    <property type="protein sequence ID" value="PKQ61194.1"/>
    <property type="molecule type" value="Genomic_DNA"/>
</dbReference>
<dbReference type="Proteomes" id="UP000233618">
    <property type="component" value="Unassembled WGS sequence"/>
</dbReference>
<evidence type="ECO:0000313" key="2">
    <source>
        <dbReference type="EMBL" id="PKQ61194.1"/>
    </source>
</evidence>
<reference evidence="2 3" key="1">
    <citation type="journal article" date="2017" name="Front. Microbiol.">
        <title>Labilibaculum manganireducens gen. nov., sp. nov. and Labilibaculum filiforme sp. nov., Novel Bacteroidetes Isolated from Subsurface Sediments of the Baltic Sea.</title>
        <authorList>
            <person name="Vandieken V."/>
            <person name="Marshall I.P."/>
            <person name="Niemann H."/>
            <person name="Engelen B."/>
            <person name="Cypionka H."/>
        </authorList>
    </citation>
    <scope>NUCLEOTIDE SEQUENCE [LARGE SCALE GENOMIC DNA]</scope>
    <source>
        <strain evidence="2 3">59.10-2M</strain>
    </source>
</reference>
<comment type="caution">
    <text evidence="2">The sequence shown here is derived from an EMBL/GenBank/DDBJ whole genome shotgun (WGS) entry which is preliminary data.</text>
</comment>
<protein>
    <recommendedName>
        <fullName evidence="4">Carboxypeptidase-like regulatory domain-containing protein</fullName>
    </recommendedName>
</protein>
<dbReference type="AlphaFoldDB" id="A0A2N3HT08"/>
<feature type="signal peptide" evidence="1">
    <location>
        <begin position="1"/>
        <end position="19"/>
    </location>
</feature>
<dbReference type="Pfam" id="PF18939">
    <property type="entry name" value="DUF5686"/>
    <property type="match status" value="1"/>
</dbReference>
<accession>A0A2N3HT08</accession>
<dbReference type="RefSeq" id="WP_101311586.1">
    <property type="nucleotide sequence ID" value="NZ_MVDE01000048.1"/>
</dbReference>
<dbReference type="InterPro" id="IPR008969">
    <property type="entry name" value="CarboxyPept-like_regulatory"/>
</dbReference>
<gene>
    <name evidence="2" type="ORF">BZG01_19795</name>
</gene>